<keyword evidence="3" id="KW-1185">Reference proteome</keyword>
<gene>
    <name evidence="2" type="ORF">H9L12_08105</name>
</gene>
<reference evidence="2 3" key="1">
    <citation type="submission" date="2020-08" db="EMBL/GenBank/DDBJ databases">
        <title>Genome sequence of Sphingomonas rhizophila KACC 19189T.</title>
        <authorList>
            <person name="Hyun D.-W."/>
            <person name="Bae J.-W."/>
        </authorList>
    </citation>
    <scope>NUCLEOTIDE SEQUENCE [LARGE SCALE GENOMIC DNA]</scope>
    <source>
        <strain evidence="2 3">KACC 19189</strain>
    </source>
</reference>
<sequence length="93" mass="10117">MTEAFPGVVYVLCLLTSTACALLLARSYCRHGMSLLLWSSICFTFLAANNLVLVIDLLIWPDGDLRTLRASLALAASASLIWGVIWDTGRTAK</sequence>
<keyword evidence="1" id="KW-0472">Membrane</keyword>
<keyword evidence="1" id="KW-0812">Transmembrane</keyword>
<dbReference type="Pfam" id="PF19447">
    <property type="entry name" value="DUF5985"/>
    <property type="match status" value="1"/>
</dbReference>
<evidence type="ECO:0000256" key="1">
    <source>
        <dbReference type="SAM" id="Phobius"/>
    </source>
</evidence>
<feature type="transmembrane region" description="Helical" evidence="1">
    <location>
        <begin position="66"/>
        <end position="86"/>
    </location>
</feature>
<dbReference type="KEGG" id="srhi:H9L12_08105"/>
<feature type="transmembrane region" description="Helical" evidence="1">
    <location>
        <begin position="36"/>
        <end position="60"/>
    </location>
</feature>
<feature type="transmembrane region" description="Helical" evidence="1">
    <location>
        <begin position="6"/>
        <end position="24"/>
    </location>
</feature>
<dbReference type="RefSeq" id="WP_187541308.1">
    <property type="nucleotide sequence ID" value="NZ_CP060717.1"/>
</dbReference>
<dbReference type="Proteomes" id="UP000515955">
    <property type="component" value="Chromosome"/>
</dbReference>
<name>A0A7G9S8Y3_9SPHN</name>
<evidence type="ECO:0000313" key="3">
    <source>
        <dbReference type="Proteomes" id="UP000515955"/>
    </source>
</evidence>
<proteinExistence type="predicted"/>
<keyword evidence="1" id="KW-1133">Transmembrane helix</keyword>
<organism evidence="2 3">
    <name type="scientific">Sphingomonas rhizophila</name>
    <dbReference type="NCBI Taxonomy" id="2071607"/>
    <lineage>
        <taxon>Bacteria</taxon>
        <taxon>Pseudomonadati</taxon>
        <taxon>Pseudomonadota</taxon>
        <taxon>Alphaproteobacteria</taxon>
        <taxon>Sphingomonadales</taxon>
        <taxon>Sphingomonadaceae</taxon>
        <taxon>Sphingomonas</taxon>
    </lineage>
</organism>
<evidence type="ECO:0000313" key="2">
    <source>
        <dbReference type="EMBL" id="QNN64308.1"/>
    </source>
</evidence>
<protein>
    <submittedName>
        <fullName evidence="2">Uncharacterized protein</fullName>
    </submittedName>
</protein>
<dbReference type="InterPro" id="IPR046027">
    <property type="entry name" value="DUF5985"/>
</dbReference>
<dbReference type="AlphaFoldDB" id="A0A7G9S8Y3"/>
<dbReference type="EMBL" id="CP060717">
    <property type="protein sequence ID" value="QNN64308.1"/>
    <property type="molecule type" value="Genomic_DNA"/>
</dbReference>
<accession>A0A7G9S8Y3</accession>